<evidence type="ECO:0000313" key="2">
    <source>
        <dbReference type="EMBL" id="RHZ65018.1"/>
    </source>
</evidence>
<name>A0A397HSR2_9GLOM</name>
<dbReference type="InterPro" id="IPR048365">
    <property type="entry name" value="TNP-like_RNaseH_N"/>
</dbReference>
<gene>
    <name evidence="2" type="ORF">Glove_319g81</name>
</gene>
<feature type="domain" description="Transposable element P transposase-like RNase H" evidence="1">
    <location>
        <begin position="167"/>
        <end position="240"/>
    </location>
</feature>
<protein>
    <recommendedName>
        <fullName evidence="1">Transposable element P transposase-like RNase H domain-containing protein</fullName>
    </recommendedName>
</protein>
<reference evidence="2 3" key="1">
    <citation type="submission" date="2018-08" db="EMBL/GenBank/DDBJ databases">
        <title>Genome and evolution of the arbuscular mycorrhizal fungus Diversispora epigaea (formerly Glomus versiforme) and its bacterial endosymbionts.</title>
        <authorList>
            <person name="Sun X."/>
            <person name="Fei Z."/>
            <person name="Harrison M."/>
        </authorList>
    </citation>
    <scope>NUCLEOTIDE SEQUENCE [LARGE SCALE GENOMIC DNA]</scope>
    <source>
        <strain evidence="2 3">IT104</strain>
    </source>
</reference>
<dbReference type="AlphaFoldDB" id="A0A397HSR2"/>
<evidence type="ECO:0000313" key="3">
    <source>
        <dbReference type="Proteomes" id="UP000266861"/>
    </source>
</evidence>
<evidence type="ECO:0000259" key="1">
    <source>
        <dbReference type="Pfam" id="PF21787"/>
    </source>
</evidence>
<organism evidence="2 3">
    <name type="scientific">Diversispora epigaea</name>
    <dbReference type="NCBI Taxonomy" id="1348612"/>
    <lineage>
        <taxon>Eukaryota</taxon>
        <taxon>Fungi</taxon>
        <taxon>Fungi incertae sedis</taxon>
        <taxon>Mucoromycota</taxon>
        <taxon>Glomeromycotina</taxon>
        <taxon>Glomeromycetes</taxon>
        <taxon>Diversisporales</taxon>
        <taxon>Diversisporaceae</taxon>
        <taxon>Diversispora</taxon>
    </lineage>
</organism>
<dbReference type="OrthoDB" id="2429640at2759"/>
<keyword evidence="3" id="KW-1185">Reference proteome</keyword>
<accession>A0A397HSR2</accession>
<dbReference type="Pfam" id="PF21787">
    <property type="entry name" value="TNP-like_RNaseH_N"/>
    <property type="match status" value="1"/>
</dbReference>
<proteinExistence type="predicted"/>
<comment type="caution">
    <text evidence="2">The sequence shown here is derived from an EMBL/GenBank/DDBJ whole genome shotgun (WGS) entry which is preliminary data.</text>
</comment>
<dbReference type="EMBL" id="PQFF01000291">
    <property type="protein sequence ID" value="RHZ65018.1"/>
    <property type="molecule type" value="Genomic_DNA"/>
</dbReference>
<sequence length="309" mass="35818">MVANDVINTKIDISNFHPILQELIRVQSTKLNGTRYHPMFLRWAISVYCKSGQAGYNTIKEIVRLPSISILKSYINECEQKTGWQNKIVDQLLSNLIINKIWGYGRIGFFSHDSFKIQKGLLWNQRRNCYVGYLDFENEIQEFQEFAHECQHEMELTPIEKISISNSCKYNLFTQVHQFMWHSITHNFAFPISYYGINTITAHNLNTIIFDLAARLECIGIKTIGSICDGAGENRTHIKSFDWYASKWTSGDIVEVNFSKDKKSFYAAKIIECNLEKTIFTVIPLENNDSGIFNVERTFIRSPMPPKLE</sequence>
<dbReference type="Proteomes" id="UP000266861">
    <property type="component" value="Unassembled WGS sequence"/>
</dbReference>